<keyword evidence="2" id="KW-0677">Repeat</keyword>
<keyword evidence="3" id="KW-0156">Chromatin regulator</keyword>
<dbReference type="PROSITE" id="PS50082">
    <property type="entry name" value="WD_REPEATS_2"/>
    <property type="match status" value="1"/>
</dbReference>
<dbReference type="Pfam" id="PF00400">
    <property type="entry name" value="WD40"/>
    <property type="match status" value="2"/>
</dbReference>
<evidence type="ECO:0000256" key="1">
    <source>
        <dbReference type="ARBA" id="ARBA00022574"/>
    </source>
</evidence>
<dbReference type="InterPro" id="IPR050459">
    <property type="entry name" value="WD_repeat_RBAP46/RBAP48/MSI1"/>
</dbReference>
<dbReference type="Gene3D" id="2.130.10.10">
    <property type="entry name" value="YVTN repeat-like/Quinoprotein amine dehydrogenase"/>
    <property type="match status" value="1"/>
</dbReference>
<evidence type="ECO:0000256" key="2">
    <source>
        <dbReference type="ARBA" id="ARBA00022737"/>
    </source>
</evidence>
<feature type="repeat" description="WD" evidence="4">
    <location>
        <begin position="285"/>
        <end position="321"/>
    </location>
</feature>
<dbReference type="SUPFAM" id="SSF50978">
    <property type="entry name" value="WD40 repeat-like"/>
    <property type="match status" value="1"/>
</dbReference>
<dbReference type="InterPro" id="IPR001680">
    <property type="entry name" value="WD40_rpt"/>
</dbReference>
<dbReference type="PROSITE" id="PS50294">
    <property type="entry name" value="WD_REPEATS_REGION"/>
    <property type="match status" value="1"/>
</dbReference>
<keyword evidence="1 4" id="KW-0853">WD repeat</keyword>
<reference evidence="6 7" key="1">
    <citation type="submission" date="2016-03" db="EMBL/GenBank/DDBJ databases">
        <title>How can Kluyveromyces marxianus grow so fast - potential evolutionary course in Saccharomyces Complex revealed by comparative genomics.</title>
        <authorList>
            <person name="Mo W."/>
            <person name="Lu W."/>
            <person name="Yang X."/>
            <person name="Qi J."/>
            <person name="Lv H."/>
        </authorList>
    </citation>
    <scope>NUCLEOTIDE SEQUENCE [LARGE SCALE GENOMIC DNA]</scope>
    <source>
        <strain evidence="6 7">FIM1</strain>
    </source>
</reference>
<dbReference type="EMBL" id="CP015054">
    <property type="protein sequence ID" value="QGN13437.1"/>
    <property type="molecule type" value="Genomic_DNA"/>
</dbReference>
<gene>
    <name evidence="6" type="primary">MSI1</name>
    <name evidence="6" type="ORF">FIM1_74</name>
</gene>
<keyword evidence="7" id="KW-1185">Reference proteome</keyword>
<name>A0ABX6EP51_KLUMA</name>
<dbReference type="InterPro" id="IPR022052">
    <property type="entry name" value="Histone-bd_RBBP4-like_N"/>
</dbReference>
<evidence type="ECO:0000256" key="3">
    <source>
        <dbReference type="ARBA" id="ARBA00022853"/>
    </source>
</evidence>
<evidence type="ECO:0000259" key="5">
    <source>
        <dbReference type="Pfam" id="PF12265"/>
    </source>
</evidence>
<feature type="domain" description="Histone-binding protein RBBP4-like N-terminal" evidence="5">
    <location>
        <begin position="28"/>
        <end position="94"/>
    </location>
</feature>
<dbReference type="InterPro" id="IPR015943">
    <property type="entry name" value="WD40/YVTN_repeat-like_dom_sf"/>
</dbReference>
<protein>
    <submittedName>
        <fullName evidence="6">Chromatin assembly factor 1 subunit p50</fullName>
    </submittedName>
</protein>
<dbReference type="Proteomes" id="UP000422736">
    <property type="component" value="Chromosome 1"/>
</dbReference>
<dbReference type="SMART" id="SM00320">
    <property type="entry name" value="WD40"/>
    <property type="match status" value="6"/>
</dbReference>
<evidence type="ECO:0000313" key="6">
    <source>
        <dbReference type="EMBL" id="QGN13437.1"/>
    </source>
</evidence>
<dbReference type="Pfam" id="PF12265">
    <property type="entry name" value="CAF1C_H4-bd"/>
    <property type="match status" value="1"/>
</dbReference>
<accession>A0ABX6EP51</accession>
<evidence type="ECO:0000313" key="7">
    <source>
        <dbReference type="Proteomes" id="UP000422736"/>
    </source>
</evidence>
<dbReference type="PANTHER" id="PTHR22850">
    <property type="entry name" value="WD40 REPEAT FAMILY"/>
    <property type="match status" value="1"/>
</dbReference>
<organism evidence="6 7">
    <name type="scientific">Kluyveromyces marxianus</name>
    <name type="common">Yeast</name>
    <name type="synonym">Candida kefyr</name>
    <dbReference type="NCBI Taxonomy" id="4911"/>
    <lineage>
        <taxon>Eukaryota</taxon>
        <taxon>Fungi</taxon>
        <taxon>Dikarya</taxon>
        <taxon>Ascomycota</taxon>
        <taxon>Saccharomycotina</taxon>
        <taxon>Saccharomycetes</taxon>
        <taxon>Saccharomycetales</taxon>
        <taxon>Saccharomycetaceae</taxon>
        <taxon>Kluyveromyces</taxon>
    </lineage>
</organism>
<evidence type="ECO:0000256" key="4">
    <source>
        <dbReference type="PROSITE-ProRule" id="PRU00221"/>
    </source>
</evidence>
<dbReference type="InterPro" id="IPR036322">
    <property type="entry name" value="WD40_repeat_dom_sf"/>
</dbReference>
<sequence length="430" mass="48965">MGDREMNDLIIEEPPELGSSISEEVQNRYTNWKKNTRLLYDYLNTNTSKWPSLTCQFFPDLAVSNDQQRILLSSFTSQQLPSDESLYISSISTMNHIKWSSINNFDMDEMEFKMDNSVKLKVREKNLQEEVRITYPDGDCNRCRYMPQNPDIIGTVSSNGSVYVFDRTKHGNKISTGRKFEIECRSGNEQGQDESVSLAWNHNLVGILASCQTNGKVNVWDIKKFDKNTRRIENTTRQSITDSNGVNDVSWMVNHTSILASCGESNTISIMDTRKSPNENDVIHRTSHLDGINSIEFNPKNDMLLCTGDSQGQLKLWDIRNFTEPVRSWRHSENQDSISSIQWNPHMPQIVASADQNTGLVKIWNTSESGENMLLFVHGGHMLGVNDISWSLHTKWTICSVSNDNSIHIWKPANNLVESELGSNCNNTIL</sequence>
<proteinExistence type="predicted"/>